<proteinExistence type="predicted"/>
<organism evidence="1 2">
    <name type="scientific">Vibrio quintilis</name>
    <dbReference type="NCBI Taxonomy" id="1117707"/>
    <lineage>
        <taxon>Bacteria</taxon>
        <taxon>Pseudomonadati</taxon>
        <taxon>Pseudomonadota</taxon>
        <taxon>Gammaproteobacteria</taxon>
        <taxon>Vibrionales</taxon>
        <taxon>Vibrionaceae</taxon>
        <taxon>Vibrio</taxon>
    </lineage>
</organism>
<evidence type="ECO:0000313" key="2">
    <source>
        <dbReference type="Proteomes" id="UP000184600"/>
    </source>
</evidence>
<sequence length="104" mass="11510">MSISSCSADSVQGEVIPLESYHINQNVLTFKAQSNGCAQSNYFAIRTDEINGDHAVISVLQTTQDLCKRMPFFDTFSLPLDDQLLKKEVELANPKASPFVKKGK</sequence>
<evidence type="ECO:0000313" key="1">
    <source>
        <dbReference type="EMBL" id="SHO55786.1"/>
    </source>
</evidence>
<dbReference type="AlphaFoldDB" id="A0A1M7YTB7"/>
<gene>
    <name evidence="1" type="ORF">VQ7734_01532</name>
</gene>
<dbReference type="STRING" id="1117707.VQ7734_01532"/>
<name>A0A1M7YTB7_9VIBR</name>
<accession>A0A1M7YTB7</accession>
<dbReference type="RefSeq" id="WP_073581144.1">
    <property type="nucleotide sequence ID" value="NZ_AP024897.1"/>
</dbReference>
<reference evidence="2" key="1">
    <citation type="submission" date="2016-12" db="EMBL/GenBank/DDBJ databases">
        <authorList>
            <person name="Rodrigo-Torres L."/>
            <person name="Arahal R.D."/>
            <person name="Lucena T."/>
        </authorList>
    </citation>
    <scope>NUCLEOTIDE SEQUENCE [LARGE SCALE GENOMIC DNA]</scope>
</reference>
<dbReference type="EMBL" id="FRFG01000018">
    <property type="protein sequence ID" value="SHO55786.1"/>
    <property type="molecule type" value="Genomic_DNA"/>
</dbReference>
<protein>
    <submittedName>
        <fullName evidence="1">Uncharacterized protein</fullName>
    </submittedName>
</protein>
<dbReference type="Proteomes" id="UP000184600">
    <property type="component" value="Unassembled WGS sequence"/>
</dbReference>
<dbReference type="OrthoDB" id="5895265at2"/>
<keyword evidence="2" id="KW-1185">Reference proteome</keyword>